<reference evidence="1" key="1">
    <citation type="submission" date="2020-02" db="EMBL/GenBank/DDBJ databases">
        <authorList>
            <person name="Scholz U."/>
            <person name="Mascher M."/>
            <person name="Fiebig A."/>
        </authorList>
    </citation>
    <scope>NUCLEOTIDE SEQUENCE</scope>
</reference>
<protein>
    <submittedName>
        <fullName evidence="1">Uncharacterized protein</fullName>
    </submittedName>
</protein>
<accession>A0A7I8L4E6</accession>
<dbReference type="OrthoDB" id="1512693at2759"/>
<dbReference type="Proteomes" id="UP000663760">
    <property type="component" value="Chromosome 11"/>
</dbReference>
<proteinExistence type="predicted"/>
<dbReference type="EMBL" id="LR746274">
    <property type="protein sequence ID" value="CAA7404887.1"/>
    <property type="molecule type" value="Genomic_DNA"/>
</dbReference>
<keyword evidence="2" id="KW-1185">Reference proteome</keyword>
<evidence type="ECO:0000313" key="1">
    <source>
        <dbReference type="EMBL" id="CAA7404887.1"/>
    </source>
</evidence>
<sequence>MELHPLAFGSKLWNYVKIAFFMIRKGVITKRKLFMDLNRMMKRGKTLRKSLCKSLIFRHHSSKAAPLSGFSFQVDKYEFSCGSNPLPVFSHINSSPKNISVFLFFTICENTIFR</sequence>
<dbReference type="AlphaFoldDB" id="A0A7I8L4E6"/>
<dbReference type="PANTHER" id="PTHR33265:SF6">
    <property type="entry name" value="OS01G0930500 PROTEIN"/>
    <property type="match status" value="1"/>
</dbReference>
<organism evidence="1 2">
    <name type="scientific">Spirodela intermedia</name>
    <name type="common">Intermediate duckweed</name>
    <dbReference type="NCBI Taxonomy" id="51605"/>
    <lineage>
        <taxon>Eukaryota</taxon>
        <taxon>Viridiplantae</taxon>
        <taxon>Streptophyta</taxon>
        <taxon>Embryophyta</taxon>
        <taxon>Tracheophyta</taxon>
        <taxon>Spermatophyta</taxon>
        <taxon>Magnoliopsida</taxon>
        <taxon>Liliopsida</taxon>
        <taxon>Araceae</taxon>
        <taxon>Lemnoideae</taxon>
        <taxon>Spirodela</taxon>
    </lineage>
</organism>
<evidence type="ECO:0000313" key="2">
    <source>
        <dbReference type="Proteomes" id="UP000663760"/>
    </source>
</evidence>
<gene>
    <name evidence="1" type="ORF">SI8410_11015565</name>
</gene>
<name>A0A7I8L4E6_SPIIN</name>
<dbReference type="PANTHER" id="PTHR33265">
    <property type="entry name" value="AVR9/CF-9 RAPIDLY ELICITED PROTEIN-RELATED"/>
    <property type="match status" value="1"/>
</dbReference>